<keyword evidence="3" id="KW-1185">Reference proteome</keyword>
<feature type="compositionally biased region" description="Low complexity" evidence="1">
    <location>
        <begin position="26"/>
        <end position="47"/>
    </location>
</feature>
<dbReference type="GeneID" id="17321684"/>
<sequence length="230" mass="24562">MAGRPQLDGPAGRQARAAETTRPTACPCWRRSSSSSGTSCPGSPPSRATAGSPCRPCSACTTPRSRTSLGAACDAALNQGRGSTRADARREIARGALANKPGHKLRKQPLRPITITPLPPSPAAPSLFLYAAAAHHTCARAVHRALAHPRSAFTRRRPSWGVVAGGGGGRRRSASHRRCSRWTAFDRKRKRIAGERRIAAEKLEKRKSTFRGDISVVLSLHLCAPNTHTS</sequence>
<organism evidence="2 3">
    <name type="scientific">Chondrus crispus</name>
    <name type="common">Carrageen Irish moss</name>
    <name type="synonym">Polymorpha crispa</name>
    <dbReference type="NCBI Taxonomy" id="2769"/>
    <lineage>
        <taxon>Eukaryota</taxon>
        <taxon>Rhodophyta</taxon>
        <taxon>Florideophyceae</taxon>
        <taxon>Rhodymeniophycidae</taxon>
        <taxon>Gigartinales</taxon>
        <taxon>Gigartinaceae</taxon>
        <taxon>Chondrus</taxon>
    </lineage>
</organism>
<reference evidence="3" key="1">
    <citation type="journal article" date="2013" name="Proc. Natl. Acad. Sci. U.S.A.">
        <title>Genome structure and metabolic features in the red seaweed Chondrus crispus shed light on evolution of the Archaeplastida.</title>
        <authorList>
            <person name="Collen J."/>
            <person name="Porcel B."/>
            <person name="Carre W."/>
            <person name="Ball S.G."/>
            <person name="Chaparro C."/>
            <person name="Tonon T."/>
            <person name="Barbeyron T."/>
            <person name="Michel G."/>
            <person name="Noel B."/>
            <person name="Valentin K."/>
            <person name="Elias M."/>
            <person name="Artiguenave F."/>
            <person name="Arun A."/>
            <person name="Aury J.M."/>
            <person name="Barbosa-Neto J.F."/>
            <person name="Bothwell J.H."/>
            <person name="Bouget F.Y."/>
            <person name="Brillet L."/>
            <person name="Cabello-Hurtado F."/>
            <person name="Capella-Gutierrez S."/>
            <person name="Charrier B."/>
            <person name="Cladiere L."/>
            <person name="Cock J.M."/>
            <person name="Coelho S.M."/>
            <person name="Colleoni C."/>
            <person name="Czjzek M."/>
            <person name="Da Silva C."/>
            <person name="Delage L."/>
            <person name="Denoeud F."/>
            <person name="Deschamps P."/>
            <person name="Dittami S.M."/>
            <person name="Gabaldon T."/>
            <person name="Gachon C.M."/>
            <person name="Groisillier A."/>
            <person name="Herve C."/>
            <person name="Jabbari K."/>
            <person name="Katinka M."/>
            <person name="Kloareg B."/>
            <person name="Kowalczyk N."/>
            <person name="Labadie K."/>
            <person name="Leblanc C."/>
            <person name="Lopez P.J."/>
            <person name="McLachlan D.H."/>
            <person name="Meslet-Cladiere L."/>
            <person name="Moustafa A."/>
            <person name="Nehr Z."/>
            <person name="Nyvall Collen P."/>
            <person name="Panaud O."/>
            <person name="Partensky F."/>
            <person name="Poulain J."/>
            <person name="Rensing S.A."/>
            <person name="Rousvoal S."/>
            <person name="Samson G."/>
            <person name="Symeonidi A."/>
            <person name="Weissenbach J."/>
            <person name="Zambounis A."/>
            <person name="Wincker P."/>
            <person name="Boyen C."/>
        </authorList>
    </citation>
    <scope>NUCLEOTIDE SEQUENCE [LARGE SCALE GENOMIC DNA]</scope>
    <source>
        <strain evidence="3">cv. Stackhouse</strain>
    </source>
</reference>
<feature type="region of interest" description="Disordered" evidence="1">
    <location>
        <begin position="1"/>
        <end position="56"/>
    </location>
</feature>
<dbReference type="AlphaFoldDB" id="R7Q7Z2"/>
<evidence type="ECO:0000313" key="2">
    <source>
        <dbReference type="EMBL" id="CDF34154.1"/>
    </source>
</evidence>
<dbReference type="Gramene" id="CDF34154">
    <property type="protein sequence ID" value="CDF34154"/>
    <property type="gene ID" value="CHC_T00002842001"/>
</dbReference>
<evidence type="ECO:0000313" key="3">
    <source>
        <dbReference type="Proteomes" id="UP000012073"/>
    </source>
</evidence>
<accession>R7Q7Z2</accession>
<gene>
    <name evidence="2" type="ORF">CHC_T00002842001</name>
</gene>
<dbReference type="RefSeq" id="XP_005713973.1">
    <property type="nucleotide sequence ID" value="XM_005713916.1"/>
</dbReference>
<name>R7Q7Z2_CHOCR</name>
<evidence type="ECO:0000256" key="1">
    <source>
        <dbReference type="SAM" id="MobiDB-lite"/>
    </source>
</evidence>
<dbReference type="Proteomes" id="UP000012073">
    <property type="component" value="Unassembled WGS sequence"/>
</dbReference>
<proteinExistence type="predicted"/>
<dbReference type="EMBL" id="HG001674">
    <property type="protein sequence ID" value="CDF34154.1"/>
    <property type="molecule type" value="Genomic_DNA"/>
</dbReference>
<protein>
    <submittedName>
        <fullName evidence="2">Uncharacterized protein</fullName>
    </submittedName>
</protein>
<dbReference type="KEGG" id="ccp:CHC_T00002842001"/>